<keyword evidence="7 12" id="KW-1133">Transmembrane helix</keyword>
<comment type="catalytic activity">
    <reaction evidence="12">
        <text>2 a 1,2-diacyl-sn-glycero-3-phospho-(1'-sn-glycerol) = a cardiolipin + glycerol</text>
        <dbReference type="Rhea" id="RHEA:31451"/>
        <dbReference type="ChEBI" id="CHEBI:17754"/>
        <dbReference type="ChEBI" id="CHEBI:62237"/>
        <dbReference type="ChEBI" id="CHEBI:64716"/>
    </reaction>
</comment>
<accession>A0A1G6Q4D7</accession>
<dbReference type="SUPFAM" id="SSF56024">
    <property type="entry name" value="Phospholipase D/nuclease"/>
    <property type="match status" value="2"/>
</dbReference>
<proteinExistence type="inferred from homology"/>
<evidence type="ECO:0000256" key="3">
    <source>
        <dbReference type="ARBA" id="ARBA00022516"/>
    </source>
</evidence>
<organism evidence="15 17">
    <name type="scientific">Geotoga petraea</name>
    <dbReference type="NCBI Taxonomy" id="28234"/>
    <lineage>
        <taxon>Bacteria</taxon>
        <taxon>Thermotogati</taxon>
        <taxon>Thermotogota</taxon>
        <taxon>Thermotogae</taxon>
        <taxon>Petrotogales</taxon>
        <taxon>Petrotogaceae</taxon>
        <taxon>Geotoga</taxon>
    </lineage>
</organism>
<keyword evidence="2 12" id="KW-1003">Cell membrane</keyword>
<dbReference type="EMBL" id="FMYV01000010">
    <property type="protein sequence ID" value="SDC86495.1"/>
    <property type="molecule type" value="Genomic_DNA"/>
</dbReference>
<evidence type="ECO:0000256" key="2">
    <source>
        <dbReference type="ARBA" id="ARBA00022475"/>
    </source>
</evidence>
<evidence type="ECO:0000313" key="18">
    <source>
        <dbReference type="Proteomes" id="UP000297288"/>
    </source>
</evidence>
<dbReference type="InterPro" id="IPR027379">
    <property type="entry name" value="CLS_N"/>
</dbReference>
<evidence type="ECO:0000259" key="14">
    <source>
        <dbReference type="PROSITE" id="PS50035"/>
    </source>
</evidence>
<gene>
    <name evidence="16" type="primary">cls</name>
    <name evidence="16" type="ORF">E4650_09045</name>
    <name evidence="15" type="ORF">SAMN04488588_1962</name>
</gene>
<comment type="similarity">
    <text evidence="12">Belongs to the phospholipase D family. Cardiolipin synthase subfamily.</text>
</comment>
<feature type="active site" evidence="12">
    <location>
        <position position="216"/>
    </location>
</feature>
<reference evidence="16 18" key="2">
    <citation type="submission" date="2019-04" db="EMBL/GenBank/DDBJ databases">
        <title>Draft genome sequence data and analysis of a Fermenting Bacterium, Geotoga petraea strain HO-Geo1, isolated from heavy-oil petroleum reservoir in Russia.</title>
        <authorList>
            <person name="Grouzdev D.S."/>
            <person name="Semenova E.M."/>
            <person name="Sokolova D.S."/>
            <person name="Tourova T.P."/>
            <person name="Poltaraus A.B."/>
            <person name="Nazina T.N."/>
        </authorList>
    </citation>
    <scope>NUCLEOTIDE SEQUENCE [LARGE SCALE GENOMIC DNA]</scope>
    <source>
        <strain evidence="16 18">HO-Geo1</strain>
    </source>
</reference>
<evidence type="ECO:0000256" key="10">
    <source>
        <dbReference type="ARBA" id="ARBA00023209"/>
    </source>
</evidence>
<dbReference type="AlphaFoldDB" id="A0A1G6Q4D7"/>
<feature type="active site" evidence="12">
    <location>
        <position position="223"/>
    </location>
</feature>
<dbReference type="InterPro" id="IPR025202">
    <property type="entry name" value="PLD-like_dom"/>
</dbReference>
<dbReference type="EMBL" id="SRME01000006">
    <property type="protein sequence ID" value="TGG86994.1"/>
    <property type="molecule type" value="Genomic_DNA"/>
</dbReference>
<evidence type="ECO:0000256" key="6">
    <source>
        <dbReference type="ARBA" id="ARBA00022737"/>
    </source>
</evidence>
<dbReference type="NCBIfam" id="TIGR04265">
    <property type="entry name" value="bac_cardiolipin"/>
    <property type="match status" value="1"/>
</dbReference>
<feature type="active site" evidence="12">
    <location>
        <position position="402"/>
    </location>
</feature>
<dbReference type="PROSITE" id="PS50035">
    <property type="entry name" value="PLD"/>
    <property type="match status" value="2"/>
</dbReference>
<name>A0A1G6Q4D7_9BACT</name>
<dbReference type="Pfam" id="PF13396">
    <property type="entry name" value="PLDc_N"/>
    <property type="match status" value="1"/>
</dbReference>
<keyword evidence="5 12" id="KW-0812">Transmembrane</keyword>
<keyword evidence="17" id="KW-1185">Reference proteome</keyword>
<sequence length="482" mass="56843">MIFFLFTDWSAIWYLLYIVFSTSILIMERKRPEKTMIWIVIFIVFPLVGLTLYLLFGRNWKREKNRLNIQTDDLTKELFNIYNTNLELDKYKPLTSLFSNNSYSPLYGKNEIKIYYKGKQLFENILKDIDKAKNHIHLEYYIFRDDVIGEKIINKLIEKSKQGIDVKIIADKMGSVELKRKTIKKMRKNGIDFVFYSYVFAPILRVINTMINYRNHRKIIVIDGEIGYTGGFNIGDEYIESKEFGEWQDTHLRITGDFVYGLQATFLDDFNRIKEIMKDKFFELQNLQRYFPEHLENLQDLKMQLIKSGPDSDNPAIMEGIMKMISIAKKNVYITTPYFIPTDQILSALKIAIFSGVDVSILMPKKIDHKVVRWASMTYLEEIIDVGGKVYLYDENVFLHSKSITIDGEICSVGSANMDVRSYLLNYELNAVIYDEKITQNIENDFIKKVEKSEILTKYYFERRSLFTKYKESLARIFSNIM</sequence>
<keyword evidence="9 12" id="KW-0472">Membrane</keyword>
<evidence type="ECO:0000256" key="12">
    <source>
        <dbReference type="HAMAP-Rule" id="MF_01916"/>
    </source>
</evidence>
<evidence type="ECO:0000256" key="8">
    <source>
        <dbReference type="ARBA" id="ARBA00023098"/>
    </source>
</evidence>
<dbReference type="STRING" id="28234.SAMN04488588_1962"/>
<evidence type="ECO:0000256" key="5">
    <source>
        <dbReference type="ARBA" id="ARBA00022692"/>
    </source>
</evidence>
<dbReference type="InterPro" id="IPR030874">
    <property type="entry name" value="Cardiolipin_synth_Firmi"/>
</dbReference>
<comment type="function">
    <text evidence="12">Catalyzes the reversible phosphatidyl group transfer from one phosphatidylglycerol molecule to another to form cardiolipin (CL) (diphosphatidylglycerol) and glycerol.</text>
</comment>
<keyword evidence="8 12" id="KW-0443">Lipid metabolism</keyword>
<keyword evidence="3 12" id="KW-0444">Lipid biosynthesis</keyword>
<dbReference type="InterPro" id="IPR001736">
    <property type="entry name" value="PLipase_D/transphosphatidylase"/>
</dbReference>
<feature type="transmembrane region" description="Helical" evidence="12">
    <location>
        <begin position="35"/>
        <end position="56"/>
    </location>
</feature>
<dbReference type="EC" id="2.7.8.-" evidence="12 13"/>
<dbReference type="GO" id="GO:0032049">
    <property type="term" value="P:cardiolipin biosynthetic process"/>
    <property type="evidence" value="ECO:0007669"/>
    <property type="project" value="UniProtKB-UniRule"/>
</dbReference>
<dbReference type="CDD" id="cd09112">
    <property type="entry name" value="PLDc_CLS_2"/>
    <property type="match status" value="1"/>
</dbReference>
<evidence type="ECO:0000256" key="11">
    <source>
        <dbReference type="ARBA" id="ARBA00023264"/>
    </source>
</evidence>
<dbReference type="SMART" id="SM00155">
    <property type="entry name" value="PLDc"/>
    <property type="match status" value="2"/>
</dbReference>
<feature type="active site" evidence="12">
    <location>
        <position position="400"/>
    </location>
</feature>
<dbReference type="GO" id="GO:0005886">
    <property type="term" value="C:plasma membrane"/>
    <property type="evidence" value="ECO:0007669"/>
    <property type="project" value="UniProtKB-SubCell"/>
</dbReference>
<evidence type="ECO:0000313" key="16">
    <source>
        <dbReference type="EMBL" id="TGG86994.1"/>
    </source>
</evidence>
<evidence type="ECO:0000256" key="4">
    <source>
        <dbReference type="ARBA" id="ARBA00022679"/>
    </source>
</evidence>
<evidence type="ECO:0000256" key="7">
    <source>
        <dbReference type="ARBA" id="ARBA00022989"/>
    </source>
</evidence>
<feature type="transmembrane region" description="Helical" evidence="12">
    <location>
        <begin position="12"/>
        <end position="29"/>
    </location>
</feature>
<reference evidence="15 17" key="1">
    <citation type="submission" date="2016-10" db="EMBL/GenBank/DDBJ databases">
        <authorList>
            <person name="de Groot N.N."/>
        </authorList>
    </citation>
    <scope>NUCLEOTIDE SEQUENCE [LARGE SCALE GENOMIC DNA]</scope>
    <source>
        <strain evidence="15 17">WG14</strain>
    </source>
</reference>
<keyword evidence="4 12" id="KW-0808">Transferase</keyword>
<feature type="domain" description="PLD phosphodiesterase" evidence="14">
    <location>
        <begin position="211"/>
        <end position="238"/>
    </location>
</feature>
<evidence type="ECO:0000256" key="13">
    <source>
        <dbReference type="NCBIfam" id="TIGR04265"/>
    </source>
</evidence>
<dbReference type="Proteomes" id="UP000297288">
    <property type="component" value="Unassembled WGS sequence"/>
</dbReference>
<keyword evidence="6" id="KW-0677">Repeat</keyword>
<evidence type="ECO:0000256" key="9">
    <source>
        <dbReference type="ARBA" id="ARBA00023136"/>
    </source>
</evidence>
<dbReference type="InterPro" id="IPR022924">
    <property type="entry name" value="Cardiolipin_synthase"/>
</dbReference>
<dbReference type="CDD" id="cd09110">
    <property type="entry name" value="PLDc_CLS_1"/>
    <property type="match status" value="1"/>
</dbReference>
<evidence type="ECO:0000256" key="1">
    <source>
        <dbReference type="ARBA" id="ARBA00004651"/>
    </source>
</evidence>
<dbReference type="Gene3D" id="3.30.870.10">
    <property type="entry name" value="Endonuclease Chain A"/>
    <property type="match status" value="2"/>
</dbReference>
<feature type="domain" description="PLD phosphodiesterase" evidence="14">
    <location>
        <begin position="395"/>
        <end position="422"/>
    </location>
</feature>
<dbReference type="PANTHER" id="PTHR21248:SF22">
    <property type="entry name" value="PHOSPHOLIPASE D"/>
    <property type="match status" value="1"/>
</dbReference>
<evidence type="ECO:0000313" key="17">
    <source>
        <dbReference type="Proteomes" id="UP000199322"/>
    </source>
</evidence>
<dbReference type="HAMAP" id="MF_01916">
    <property type="entry name" value="Cardiolipin_synth_Cls"/>
    <property type="match status" value="1"/>
</dbReference>
<keyword evidence="11 12" id="KW-1208">Phospholipid metabolism</keyword>
<evidence type="ECO:0000313" key="15">
    <source>
        <dbReference type="EMBL" id="SDC86495.1"/>
    </source>
</evidence>
<dbReference type="PANTHER" id="PTHR21248">
    <property type="entry name" value="CARDIOLIPIN SYNTHASE"/>
    <property type="match status" value="1"/>
</dbReference>
<feature type="transmembrane region" description="Helical" evidence="12">
    <location>
        <begin position="189"/>
        <end position="207"/>
    </location>
</feature>
<dbReference type="Proteomes" id="UP000199322">
    <property type="component" value="Unassembled WGS sequence"/>
</dbReference>
<dbReference type="OrthoDB" id="9762009at2"/>
<dbReference type="Pfam" id="PF13091">
    <property type="entry name" value="PLDc_2"/>
    <property type="match status" value="2"/>
</dbReference>
<dbReference type="RefSeq" id="WP_091405420.1">
    <property type="nucleotide sequence ID" value="NZ_FMYV01000010.1"/>
</dbReference>
<comment type="subcellular location">
    <subcellularLocation>
        <location evidence="1 12">Cell membrane</location>
        <topology evidence="1 12">Multi-pass membrane protein</topology>
    </subcellularLocation>
</comment>
<dbReference type="GO" id="GO:0008808">
    <property type="term" value="F:cardiolipin synthase activity"/>
    <property type="evidence" value="ECO:0007669"/>
    <property type="project" value="UniProtKB-UniRule"/>
</dbReference>
<keyword evidence="10 12" id="KW-0594">Phospholipid biosynthesis</keyword>
<feature type="active site" evidence="12">
    <location>
        <position position="407"/>
    </location>
</feature>
<protein>
    <recommendedName>
        <fullName evidence="12 13">Cardiolipin synthase</fullName>
        <shortName evidence="12">CL synthase</shortName>
        <ecNumber evidence="12 13">2.7.8.-</ecNumber>
    </recommendedName>
</protein>
<feature type="active site" evidence="12">
    <location>
        <position position="218"/>
    </location>
</feature>